<evidence type="ECO:0000313" key="2">
    <source>
        <dbReference type="EMBL" id="KAK0382803.1"/>
    </source>
</evidence>
<feature type="compositionally biased region" description="Pro residues" evidence="1">
    <location>
        <begin position="8"/>
        <end position="23"/>
    </location>
</feature>
<dbReference type="Gene3D" id="2.170.270.10">
    <property type="entry name" value="SET domain"/>
    <property type="match status" value="1"/>
</dbReference>
<name>A0AA39L3I0_SARSR</name>
<protein>
    <recommendedName>
        <fullName evidence="4">SET domain-containing protein</fullName>
    </recommendedName>
</protein>
<proteinExistence type="predicted"/>
<dbReference type="InterPro" id="IPR046341">
    <property type="entry name" value="SET_dom_sf"/>
</dbReference>
<evidence type="ECO:0000256" key="1">
    <source>
        <dbReference type="SAM" id="MobiDB-lite"/>
    </source>
</evidence>
<dbReference type="AlphaFoldDB" id="A0AA39L3I0"/>
<evidence type="ECO:0008006" key="4">
    <source>
        <dbReference type="Google" id="ProtNLM"/>
    </source>
</evidence>
<keyword evidence="3" id="KW-1185">Reference proteome</keyword>
<dbReference type="SUPFAM" id="SSF82199">
    <property type="entry name" value="SET domain"/>
    <property type="match status" value="1"/>
</dbReference>
<reference evidence="2" key="1">
    <citation type="submission" date="2022-10" db="EMBL/GenBank/DDBJ databases">
        <title>Determination and structural analysis of whole genome sequence of Sarocladium strictum F4-1.</title>
        <authorList>
            <person name="Hu L."/>
            <person name="Jiang Y."/>
        </authorList>
    </citation>
    <scope>NUCLEOTIDE SEQUENCE</scope>
    <source>
        <strain evidence="2">F4-1</strain>
    </source>
</reference>
<sequence>MSSTSEQPPLPAAPKPQNWPPDLPYLASPFLDDDISSEHLQTLHTKPIDTSIPCLTSSQTALPNPLVRITPINNPSHPAYKQHGLFALEPLAPGTFILPYLGRTHTTTTTNPQSDYDLWLDRAADIAVDAATCGNEARFVNDYRGGVRERPNAEFGVGWSEEWGMLVVGFWVVRGNAGMERKALGKGKIKGRWEGIKVGEEICVSYGKGFWEKRAEEEHDGAAQR</sequence>
<evidence type="ECO:0000313" key="3">
    <source>
        <dbReference type="Proteomes" id="UP001175261"/>
    </source>
</evidence>
<organism evidence="2 3">
    <name type="scientific">Sarocladium strictum</name>
    <name type="common">Black bundle disease fungus</name>
    <name type="synonym">Acremonium strictum</name>
    <dbReference type="NCBI Taxonomy" id="5046"/>
    <lineage>
        <taxon>Eukaryota</taxon>
        <taxon>Fungi</taxon>
        <taxon>Dikarya</taxon>
        <taxon>Ascomycota</taxon>
        <taxon>Pezizomycotina</taxon>
        <taxon>Sordariomycetes</taxon>
        <taxon>Hypocreomycetidae</taxon>
        <taxon>Hypocreales</taxon>
        <taxon>Sarocladiaceae</taxon>
        <taxon>Sarocladium</taxon>
    </lineage>
</organism>
<accession>A0AA39L3I0</accession>
<dbReference type="EMBL" id="JAPDFR010000010">
    <property type="protein sequence ID" value="KAK0382803.1"/>
    <property type="molecule type" value="Genomic_DNA"/>
</dbReference>
<dbReference type="Proteomes" id="UP001175261">
    <property type="component" value="Unassembled WGS sequence"/>
</dbReference>
<feature type="region of interest" description="Disordered" evidence="1">
    <location>
        <begin position="1"/>
        <end position="23"/>
    </location>
</feature>
<comment type="caution">
    <text evidence="2">The sequence shown here is derived from an EMBL/GenBank/DDBJ whole genome shotgun (WGS) entry which is preliminary data.</text>
</comment>
<gene>
    <name evidence="2" type="ORF">NLU13_9898</name>
</gene>